<protein>
    <submittedName>
        <fullName evidence="1">Uncharacterized protein</fullName>
    </submittedName>
</protein>
<gene>
    <name evidence="1" type="ORF">QL112_020800</name>
</gene>
<dbReference type="EMBL" id="CP133647">
    <property type="protein sequence ID" value="WNH02149.1"/>
    <property type="molecule type" value="Genomic_DNA"/>
</dbReference>
<dbReference type="Proteomes" id="UP001300348">
    <property type="component" value="Chromosome"/>
</dbReference>
<keyword evidence="2" id="KW-1185">Reference proteome</keyword>
<dbReference type="RefSeq" id="WP_282885558.1">
    <property type="nucleotide sequence ID" value="NZ_CP133479.1"/>
</dbReference>
<sequence>MTRRKNYHPTWDGYLGDYLNGGVGINQLKPQHEFFDSIGLEKVLSDNTQYHIVLSLSEAKSIIEDINPSRPPNPYSGEAFARGVEEENKKKNRSRIQFVVSHVYSSLFQEIRWQR</sequence>
<proteinExistence type="predicted"/>
<reference evidence="1 2" key="1">
    <citation type="journal article" date="2023" name="Access Microbiol">
        <title>The genome of a steinernematid-associated Pseudomonas piscis bacterium encodes the biosynthesis of insect toxins.</title>
        <authorList>
            <person name="Awori R.M."/>
            <person name="Hendre P."/>
            <person name="Amugune N.O."/>
        </authorList>
    </citation>
    <scope>NUCLEOTIDE SEQUENCE [LARGE SCALE GENOMIC DNA]</scope>
    <source>
        <strain evidence="1 2">97</strain>
    </source>
</reference>
<evidence type="ECO:0000313" key="2">
    <source>
        <dbReference type="Proteomes" id="UP001300348"/>
    </source>
</evidence>
<organism evidence="1 2">
    <name type="scientific">Xenorhabdus griffiniae</name>
    <dbReference type="NCBI Taxonomy" id="351672"/>
    <lineage>
        <taxon>Bacteria</taxon>
        <taxon>Pseudomonadati</taxon>
        <taxon>Pseudomonadota</taxon>
        <taxon>Gammaproteobacteria</taxon>
        <taxon>Enterobacterales</taxon>
        <taxon>Morganellaceae</taxon>
        <taxon>Xenorhabdus</taxon>
    </lineage>
</organism>
<dbReference type="GeneID" id="88858050"/>
<evidence type="ECO:0000313" key="1">
    <source>
        <dbReference type="EMBL" id="WNH02149.1"/>
    </source>
</evidence>
<name>A0ABY9XHP9_9GAMM</name>
<accession>A0ABY9XHP9</accession>